<evidence type="ECO:0000256" key="2">
    <source>
        <dbReference type="ARBA" id="ARBA00002388"/>
    </source>
</evidence>
<keyword evidence="7 9" id="KW-0539">Nucleus</keyword>
<dbReference type="SUPFAM" id="SSF50891">
    <property type="entry name" value="Cyclophilin-like"/>
    <property type="match status" value="1"/>
</dbReference>
<dbReference type="Gene3D" id="3.30.70.330">
    <property type="match status" value="1"/>
</dbReference>
<evidence type="ECO:0000256" key="10">
    <source>
        <dbReference type="SAM" id="MobiDB-lite"/>
    </source>
</evidence>
<dbReference type="InterPro" id="IPR000504">
    <property type="entry name" value="RRM_dom"/>
</dbReference>
<evidence type="ECO:0000256" key="9">
    <source>
        <dbReference type="RuleBase" id="RU365081"/>
    </source>
</evidence>
<dbReference type="EC" id="5.2.1.8" evidence="9"/>
<feature type="compositionally biased region" description="Basic residues" evidence="10">
    <location>
        <begin position="374"/>
        <end position="390"/>
    </location>
</feature>
<dbReference type="VEuPathDB" id="VectorBase:AAEL005690"/>
<evidence type="ECO:0000256" key="3">
    <source>
        <dbReference type="ARBA" id="ARBA00004123"/>
    </source>
</evidence>
<dbReference type="InterPro" id="IPR012677">
    <property type="entry name" value="Nucleotide-bd_a/b_plait_sf"/>
</dbReference>
<dbReference type="PANTHER" id="PTHR45843:SF1">
    <property type="entry name" value="PEPTIDYL-PROLYL CIS-TRANS ISOMERASE-LIKE 4"/>
    <property type="match status" value="1"/>
</dbReference>
<evidence type="ECO:0000256" key="5">
    <source>
        <dbReference type="ARBA" id="ARBA00023110"/>
    </source>
</evidence>
<dbReference type="PANTHER" id="PTHR45843">
    <property type="entry name" value="PEPTIDYL-PROLYL CIS-TRANS ISOMERASE-LIKE 4"/>
    <property type="match status" value="1"/>
</dbReference>
<gene>
    <name evidence="13" type="ORF">AaeL_AAEL005690</name>
</gene>
<feature type="compositionally biased region" description="Basic and acidic residues" evidence="10">
    <location>
        <begin position="551"/>
        <end position="562"/>
    </location>
</feature>
<dbReference type="InterPro" id="IPR035979">
    <property type="entry name" value="RBD_domain_sf"/>
</dbReference>
<dbReference type="Gene3D" id="2.40.100.10">
    <property type="entry name" value="Cyclophilin-like"/>
    <property type="match status" value="1"/>
</dbReference>
<feature type="compositionally biased region" description="Basic residues" evidence="10">
    <location>
        <begin position="540"/>
        <end position="550"/>
    </location>
</feature>
<keyword evidence="5 9" id="KW-0697">Rotamase</keyword>
<feature type="compositionally biased region" description="Gly residues" evidence="10">
    <location>
        <begin position="469"/>
        <end position="483"/>
    </location>
</feature>
<comment type="function">
    <text evidence="2 9">PPIases accelerate the folding of proteins. It catalyzes the cis-trans isomerization of proline imidic peptide bonds in oligopeptides.</text>
</comment>
<evidence type="ECO:0000256" key="4">
    <source>
        <dbReference type="ARBA" id="ARBA00022884"/>
    </source>
</evidence>
<feature type="compositionally biased region" description="Basic residues" evidence="10">
    <location>
        <begin position="486"/>
        <end position="518"/>
    </location>
</feature>
<dbReference type="PaxDb" id="7159-AAEL005690-PA"/>
<feature type="compositionally biased region" description="Basic residues" evidence="10">
    <location>
        <begin position="615"/>
        <end position="634"/>
    </location>
</feature>
<feature type="compositionally biased region" description="Basic residues" evidence="10">
    <location>
        <begin position="585"/>
        <end position="595"/>
    </location>
</feature>
<dbReference type="InterPro" id="IPR002130">
    <property type="entry name" value="Cyclophilin-type_PPIase_dom"/>
</dbReference>
<evidence type="ECO:0000259" key="12">
    <source>
        <dbReference type="PROSITE" id="PS50102"/>
    </source>
</evidence>
<dbReference type="FunFam" id="2.40.100.10:FF:000015">
    <property type="entry name" value="Peptidyl-prolyl cis-trans isomerase"/>
    <property type="match status" value="1"/>
</dbReference>
<dbReference type="GO" id="GO:0003755">
    <property type="term" value="F:peptidyl-prolyl cis-trans isomerase activity"/>
    <property type="evidence" value="ECO:0007669"/>
    <property type="project" value="UniProtKB-UniRule"/>
</dbReference>
<dbReference type="KEGG" id="aag:5566941"/>
<dbReference type="Pfam" id="PF00076">
    <property type="entry name" value="RRM_1"/>
    <property type="match status" value="1"/>
</dbReference>
<sequence>MAVVIETTIGDITVDLYLKERPRAALNFLKLCKLKYYNYNLFHTIQHGFIAQTGDPGGSGEGGSSIWGVLEGKHKRYFEGESVPKIRHTEPGLLSMVCAGEGLIGSQFFFTLGPDLASLDGGGHVVIGEVTEGHEVLRKLNEAICDEKHRPYKDIRVTHTVVLDDPFDDPRGFREPTRSPSPSAERLVGGRIAADEDIDDTEGKTKEEIAEMLEEKEAKARATILEIVGDIPDAEIAPPENVLFVCKLNPVTTDDDLQIIFSRFGKIKGCEVIRDKVSGDSLQYAFIEFEDKKSCENAYFKMDNVLIDDRRIHVDFSQSVAKIRWRGKGRGIEYMDGSDKKSFKDIEYNDDRKGRKRAPSRLRKSSSSGSSSKSRSRSRSRSPQRRRSPVRRQVGGGRGGGRRGRSPWRKSGGGGGGGRRRSDDKRVHLSESHSAYHEERNGRDIRVVQGKLDYKNRPYPTSFIKRNRGGGGGGGGGRGGGGRSPIRNRPRRRSRSRDRRRSSRSRSRSRSPSYRRRSASVDRHDRRGDRDRSPAERRSWRSRSPQRRRSPTPERSRNRRDSSPPAAVRRNPSPAKAKAVPPIEKHKKDKKKKRHSSESSDSGSPTRYSSDERSKKKSKKKSSSSKKKSKKSKKYSSNSDSSGSDSSDDDRKKKKKNKSKKKKK</sequence>
<feature type="domain" description="PPIase cyclophilin-type" evidence="11">
    <location>
        <begin position="1"/>
        <end position="162"/>
    </location>
</feature>
<feature type="region of interest" description="Disordered" evidence="10">
    <location>
        <begin position="344"/>
        <end position="664"/>
    </location>
</feature>
<dbReference type="InterPro" id="IPR035538">
    <property type="entry name" value="Cyclophilin_PPIL4"/>
</dbReference>
<dbReference type="SUPFAM" id="SSF54928">
    <property type="entry name" value="RNA-binding domain, RBD"/>
    <property type="match status" value="1"/>
</dbReference>
<protein>
    <recommendedName>
        <fullName evidence="9">Peptidyl-prolyl cis-trans isomerase</fullName>
        <shortName evidence="9">PPIase</shortName>
        <ecNumber evidence="9">5.2.1.8</ecNumber>
    </recommendedName>
</protein>
<dbReference type="GO" id="GO:0005634">
    <property type="term" value="C:nucleus"/>
    <property type="evidence" value="ECO:0007669"/>
    <property type="project" value="UniProtKB-SubCell"/>
</dbReference>
<dbReference type="OrthoDB" id="2083at2759"/>
<dbReference type="AlphaFoldDB" id="Q179C8"/>
<organism evidence="13 14">
    <name type="scientific">Aedes aegypti</name>
    <name type="common">Yellowfever mosquito</name>
    <name type="synonym">Culex aegypti</name>
    <dbReference type="NCBI Taxonomy" id="7159"/>
    <lineage>
        <taxon>Eukaryota</taxon>
        <taxon>Metazoa</taxon>
        <taxon>Ecdysozoa</taxon>
        <taxon>Arthropoda</taxon>
        <taxon>Hexapoda</taxon>
        <taxon>Insecta</taxon>
        <taxon>Pterygota</taxon>
        <taxon>Neoptera</taxon>
        <taxon>Endopterygota</taxon>
        <taxon>Diptera</taxon>
        <taxon>Nematocera</taxon>
        <taxon>Culicoidea</taxon>
        <taxon>Culicidae</taxon>
        <taxon>Culicinae</taxon>
        <taxon>Aedini</taxon>
        <taxon>Aedes</taxon>
        <taxon>Stegomyia</taxon>
    </lineage>
</organism>
<proteinExistence type="inferred from homology"/>
<dbReference type="PRINTS" id="PR00153">
    <property type="entry name" value="CSAPPISMRASE"/>
</dbReference>
<dbReference type="PROSITE" id="PS50072">
    <property type="entry name" value="CSA_PPIASE_2"/>
    <property type="match status" value="1"/>
</dbReference>
<evidence type="ECO:0000256" key="1">
    <source>
        <dbReference type="ARBA" id="ARBA00000971"/>
    </source>
</evidence>
<keyword evidence="6 9" id="KW-0413">Isomerase</keyword>
<comment type="subcellular location">
    <subcellularLocation>
        <location evidence="3 9">Nucleus</location>
    </subcellularLocation>
</comment>
<evidence type="ECO:0000256" key="8">
    <source>
        <dbReference type="PROSITE-ProRule" id="PRU00176"/>
    </source>
</evidence>
<feature type="compositionally biased region" description="Basic residues" evidence="10">
    <location>
        <begin position="354"/>
        <end position="364"/>
    </location>
</feature>
<feature type="compositionally biased region" description="Basic and acidic residues" evidence="10">
    <location>
        <begin position="344"/>
        <end position="353"/>
    </location>
</feature>
<dbReference type="OMA" id="DTGKPTC"/>
<dbReference type="PROSITE" id="PS50102">
    <property type="entry name" value="RRM"/>
    <property type="match status" value="1"/>
</dbReference>
<dbReference type="Proteomes" id="UP000682892">
    <property type="component" value="Unassembled WGS sequence"/>
</dbReference>
<feature type="compositionally biased region" description="Basic and acidic residues" evidence="10">
    <location>
        <begin position="420"/>
        <end position="456"/>
    </location>
</feature>
<dbReference type="InterPro" id="IPR035542">
    <property type="entry name" value="CRIP"/>
</dbReference>
<dbReference type="STRING" id="7159.Q179C8"/>
<name>Q179C8_AEDAE</name>
<evidence type="ECO:0000313" key="14">
    <source>
        <dbReference type="Proteomes" id="UP000682892"/>
    </source>
</evidence>
<reference evidence="13" key="3">
    <citation type="submission" date="2012-09" db="EMBL/GenBank/DDBJ databases">
        <authorList>
            <consortium name="VectorBase"/>
        </authorList>
    </citation>
    <scope>NUCLEOTIDE SEQUENCE</scope>
    <source>
        <strain evidence="13">Liverpool</strain>
    </source>
</reference>
<comment type="similarity">
    <text evidence="9">Belongs to the cyclophilin-type PPIase family. PPIL4 subfamily.</text>
</comment>
<feature type="compositionally biased region" description="Basic and acidic residues" evidence="10">
    <location>
        <begin position="519"/>
        <end position="539"/>
    </location>
</feature>
<dbReference type="CDD" id="cd01921">
    <property type="entry name" value="cyclophilin_RRM"/>
    <property type="match status" value="1"/>
</dbReference>
<dbReference type="FunFam" id="3.30.70.330:FF:000287">
    <property type="entry name" value="Peptidyl-prolyl cis-trans isomerase"/>
    <property type="match status" value="1"/>
</dbReference>
<keyword evidence="4 8" id="KW-0694">RNA-binding</keyword>
<dbReference type="EMBL" id="CH477355">
    <property type="protein sequence ID" value="EAT42792.1"/>
    <property type="molecule type" value="Genomic_DNA"/>
</dbReference>
<dbReference type="SMART" id="SM00360">
    <property type="entry name" value="RRM"/>
    <property type="match status" value="1"/>
</dbReference>
<feature type="compositionally biased region" description="Basic residues" evidence="10">
    <location>
        <begin position="652"/>
        <end position="664"/>
    </location>
</feature>
<evidence type="ECO:0000256" key="7">
    <source>
        <dbReference type="ARBA" id="ARBA00023242"/>
    </source>
</evidence>
<dbReference type="CDD" id="cd12235">
    <property type="entry name" value="RRM_PPIL4"/>
    <property type="match status" value="1"/>
</dbReference>
<accession>Q179C8</accession>
<dbReference type="PhylomeDB" id="Q179C8"/>
<dbReference type="HOGENOM" id="CLU_018791_3_1_1"/>
<feature type="domain" description="RRM" evidence="12">
    <location>
        <begin position="241"/>
        <end position="319"/>
    </location>
</feature>
<feature type="compositionally biased region" description="Low complexity" evidence="10">
    <location>
        <begin position="635"/>
        <end position="645"/>
    </location>
</feature>
<dbReference type="GO" id="GO:0003723">
    <property type="term" value="F:RNA binding"/>
    <property type="evidence" value="ECO:0007669"/>
    <property type="project" value="UniProtKB-UniRule"/>
</dbReference>
<evidence type="ECO:0000313" key="13">
    <source>
        <dbReference type="EMBL" id="EAT42792.1"/>
    </source>
</evidence>
<evidence type="ECO:0000256" key="6">
    <source>
        <dbReference type="ARBA" id="ARBA00023235"/>
    </source>
</evidence>
<dbReference type="eggNOG" id="KOG0415">
    <property type="taxonomic scope" value="Eukaryota"/>
</dbReference>
<dbReference type="InterPro" id="IPR029000">
    <property type="entry name" value="Cyclophilin-like_dom_sf"/>
</dbReference>
<reference evidence="13" key="2">
    <citation type="journal article" date="2007" name="Science">
        <title>Genome sequence of Aedes aegypti, a major arbovirus vector.</title>
        <authorList>
            <person name="Nene V."/>
            <person name="Wortman J.R."/>
            <person name="Lawson D."/>
            <person name="Haas B."/>
            <person name="Kodira C."/>
            <person name="Tu Z.J."/>
            <person name="Loftus B."/>
            <person name="Xi Z."/>
            <person name="Megy K."/>
            <person name="Grabherr M."/>
            <person name="Ren Q."/>
            <person name="Zdobnov E.M."/>
            <person name="Lobo N.F."/>
            <person name="Campbell K.S."/>
            <person name="Brown S.E."/>
            <person name="Bonaldo M.F."/>
            <person name="Zhu J."/>
            <person name="Sinkins S.P."/>
            <person name="Hogenkamp D.G."/>
            <person name="Amedeo P."/>
            <person name="Arensburger P."/>
            <person name="Atkinson P.W."/>
            <person name="Bidwell S."/>
            <person name="Biedler J."/>
            <person name="Birney E."/>
            <person name="Bruggner R.V."/>
            <person name="Costas J."/>
            <person name="Coy M.R."/>
            <person name="Crabtree J."/>
            <person name="Crawford M."/>
            <person name="Debruyn B."/>
            <person name="Decaprio D."/>
            <person name="Eiglmeier K."/>
            <person name="Eisenstadt E."/>
            <person name="El-Dorry H."/>
            <person name="Gelbart W.M."/>
            <person name="Gomes S.L."/>
            <person name="Hammond M."/>
            <person name="Hannick L.I."/>
            <person name="Hogan J.R."/>
            <person name="Holmes M.H."/>
            <person name="Jaffe D."/>
            <person name="Johnston J.S."/>
            <person name="Kennedy R.C."/>
            <person name="Koo H."/>
            <person name="Kravitz S."/>
            <person name="Kriventseva E.V."/>
            <person name="Kulp D."/>
            <person name="Labutti K."/>
            <person name="Lee E."/>
            <person name="Li S."/>
            <person name="Lovin D.D."/>
            <person name="Mao C."/>
            <person name="Mauceli E."/>
            <person name="Menck C.F."/>
            <person name="Miller J.R."/>
            <person name="Montgomery P."/>
            <person name="Mori A."/>
            <person name="Nascimento A.L."/>
            <person name="Naveira H.F."/>
            <person name="Nusbaum C."/>
            <person name="O'leary S."/>
            <person name="Orvis J."/>
            <person name="Pertea M."/>
            <person name="Quesneville H."/>
            <person name="Reidenbach K.R."/>
            <person name="Rogers Y.H."/>
            <person name="Roth C.W."/>
            <person name="Schneider J.R."/>
            <person name="Schatz M."/>
            <person name="Shumway M."/>
            <person name="Stanke M."/>
            <person name="Stinson E.O."/>
            <person name="Tubio J.M."/>
            <person name="Vanzee J.P."/>
            <person name="Verjovski-Almeida S."/>
            <person name="Werner D."/>
            <person name="White O."/>
            <person name="Wyder S."/>
            <person name="Zeng Q."/>
            <person name="Zhao Q."/>
            <person name="Zhao Y."/>
            <person name="Hill C.A."/>
            <person name="Raikhel A.S."/>
            <person name="Soares M.B."/>
            <person name="Knudson D.L."/>
            <person name="Lee N.H."/>
            <person name="Galagan J."/>
            <person name="Salzberg S.L."/>
            <person name="Paulsen I.T."/>
            <person name="Dimopoulos G."/>
            <person name="Collins F.H."/>
            <person name="Birren B."/>
            <person name="Fraser-Liggett C.M."/>
            <person name="Severson D.W."/>
        </authorList>
    </citation>
    <scope>NUCLEOTIDE SEQUENCE [LARGE SCALE GENOMIC DNA]</scope>
    <source>
        <strain evidence="13">Liverpool</strain>
    </source>
</reference>
<comment type="catalytic activity">
    <reaction evidence="1 9">
        <text>[protein]-peptidylproline (omega=180) = [protein]-peptidylproline (omega=0)</text>
        <dbReference type="Rhea" id="RHEA:16237"/>
        <dbReference type="Rhea" id="RHEA-COMP:10747"/>
        <dbReference type="Rhea" id="RHEA-COMP:10748"/>
        <dbReference type="ChEBI" id="CHEBI:83833"/>
        <dbReference type="ChEBI" id="CHEBI:83834"/>
        <dbReference type="EC" id="5.2.1.8"/>
    </reaction>
</comment>
<evidence type="ECO:0000259" key="11">
    <source>
        <dbReference type="PROSITE" id="PS50072"/>
    </source>
</evidence>
<reference evidence="13" key="1">
    <citation type="submission" date="2005-10" db="EMBL/GenBank/DDBJ databases">
        <authorList>
            <person name="Loftus B.J."/>
            <person name="Nene V.M."/>
            <person name="Hannick L.I."/>
            <person name="Bidwell S."/>
            <person name="Haas B."/>
            <person name="Amedeo P."/>
            <person name="Orvis J."/>
            <person name="Wortman J.R."/>
            <person name="White O.R."/>
            <person name="Salzberg S."/>
            <person name="Shumway M."/>
            <person name="Koo H."/>
            <person name="Zhao Y."/>
            <person name="Holmes M."/>
            <person name="Miller J."/>
            <person name="Schatz M."/>
            <person name="Pop M."/>
            <person name="Pai G."/>
            <person name="Utterback T."/>
            <person name="Rogers Y.-H."/>
            <person name="Kravitz S."/>
            <person name="Fraser C.M."/>
        </authorList>
    </citation>
    <scope>NUCLEOTIDE SEQUENCE</scope>
    <source>
        <strain evidence="13">Liverpool</strain>
    </source>
</reference>
<dbReference type="Pfam" id="PF00160">
    <property type="entry name" value="Pro_isomerase"/>
    <property type="match status" value="1"/>
</dbReference>